<dbReference type="PANTHER" id="PTHR11080">
    <property type="entry name" value="PYRAZINAMIDASE/NICOTINAMIDASE"/>
    <property type="match status" value="1"/>
</dbReference>
<evidence type="ECO:0000256" key="3">
    <source>
        <dbReference type="ARBA" id="ARBA00022723"/>
    </source>
</evidence>
<evidence type="ECO:0000259" key="8">
    <source>
        <dbReference type="Pfam" id="PF00857"/>
    </source>
</evidence>
<dbReference type="InterPro" id="IPR000868">
    <property type="entry name" value="Isochorismatase-like_dom"/>
</dbReference>
<feature type="domain" description="Isochorismatase-like" evidence="8">
    <location>
        <begin position="15"/>
        <end position="218"/>
    </location>
</feature>
<dbReference type="Gene3D" id="3.40.50.850">
    <property type="entry name" value="Isochorismatase-like"/>
    <property type="match status" value="1"/>
</dbReference>
<dbReference type="GO" id="GO:0008936">
    <property type="term" value="F:nicotinamidase activity"/>
    <property type="evidence" value="ECO:0007669"/>
    <property type="project" value="UniProtKB-EC"/>
</dbReference>
<evidence type="ECO:0000256" key="1">
    <source>
        <dbReference type="ARBA" id="ARBA00006336"/>
    </source>
</evidence>
<keyword evidence="2" id="KW-0662">Pyridine nucleotide biosynthesis</keyword>
<dbReference type="SUPFAM" id="SSF52499">
    <property type="entry name" value="Isochorismatase-like hydrolases"/>
    <property type="match status" value="1"/>
</dbReference>
<sequence>MRNLDGLIQIGKGDAVIVVDVTNAFGPNGGLPVPGALEIVDVIRELVLKFKRNQRYNVFDAHPKGHINYRTSYVKRARGPLTITEVLGHKVKIAKHALFTNEDLIAYLMRLNRHETLLWDEHAEMTTNEIRLFDGLRDLESAFVLHFPKGTDPRVDSYSAFRDTLWMPTGLGRILKERGIRRVFIVGLAFDFCVGFTAEDAALEGFESYIVRDGTRSVGLPPDGDYPGSIAFMEARLIARGVECINSNQIHV</sequence>
<dbReference type="AlphaFoldDB" id="A0A1F7VC71"/>
<keyword evidence="3" id="KW-0479">Metal-binding</keyword>
<evidence type="ECO:0000256" key="7">
    <source>
        <dbReference type="ARBA" id="ARBA00043224"/>
    </source>
</evidence>
<reference evidence="9 10" key="1">
    <citation type="journal article" date="2016" name="Nat. Commun.">
        <title>Thousands of microbial genomes shed light on interconnected biogeochemical processes in an aquifer system.</title>
        <authorList>
            <person name="Anantharaman K."/>
            <person name="Brown C.T."/>
            <person name="Hug L.A."/>
            <person name="Sharon I."/>
            <person name="Castelle C.J."/>
            <person name="Probst A.J."/>
            <person name="Thomas B.C."/>
            <person name="Singh A."/>
            <person name="Wilkins M.J."/>
            <person name="Karaoz U."/>
            <person name="Brodie E.L."/>
            <person name="Williams K.H."/>
            <person name="Hubbard S.S."/>
            <person name="Banfield J.F."/>
        </authorList>
    </citation>
    <scope>NUCLEOTIDE SEQUENCE [LARGE SCALE GENOMIC DNA]</scope>
</reference>
<dbReference type="PANTHER" id="PTHR11080:SF2">
    <property type="entry name" value="LD05707P"/>
    <property type="match status" value="1"/>
</dbReference>
<evidence type="ECO:0000313" key="10">
    <source>
        <dbReference type="Proteomes" id="UP000176593"/>
    </source>
</evidence>
<dbReference type="GO" id="GO:0046872">
    <property type="term" value="F:metal ion binding"/>
    <property type="evidence" value="ECO:0007669"/>
    <property type="project" value="UniProtKB-KW"/>
</dbReference>
<protein>
    <recommendedName>
        <fullName evidence="6">nicotinamidase</fullName>
        <ecNumber evidence="6">3.5.1.19</ecNumber>
    </recommendedName>
    <alternativeName>
        <fullName evidence="7">Nicotinamide deamidase</fullName>
    </alternativeName>
</protein>
<evidence type="ECO:0000256" key="6">
    <source>
        <dbReference type="ARBA" id="ARBA00039017"/>
    </source>
</evidence>
<comment type="caution">
    <text evidence="9">The sequence shown here is derived from an EMBL/GenBank/DDBJ whole genome shotgun (WGS) entry which is preliminary data.</text>
</comment>
<dbReference type="GO" id="GO:0019363">
    <property type="term" value="P:pyridine nucleotide biosynthetic process"/>
    <property type="evidence" value="ECO:0007669"/>
    <property type="project" value="UniProtKB-KW"/>
</dbReference>
<proteinExistence type="inferred from homology"/>
<comment type="pathway">
    <text evidence="5">Cofactor biosynthesis; nicotinate biosynthesis; nicotinate from nicotinamide: step 1/1.</text>
</comment>
<organism evidence="9 10">
    <name type="scientific">Candidatus Uhrbacteria bacterium RIFCSPLOWO2_02_FULL_48_18</name>
    <dbReference type="NCBI Taxonomy" id="1802408"/>
    <lineage>
        <taxon>Bacteria</taxon>
        <taxon>Candidatus Uhriibacteriota</taxon>
    </lineage>
</organism>
<keyword evidence="4" id="KW-0378">Hydrolase</keyword>
<name>A0A1F7VC71_9BACT</name>
<comment type="similarity">
    <text evidence="1">Belongs to the isochorismatase family.</text>
</comment>
<evidence type="ECO:0000313" key="9">
    <source>
        <dbReference type="EMBL" id="OGL88116.1"/>
    </source>
</evidence>
<evidence type="ECO:0000256" key="5">
    <source>
        <dbReference type="ARBA" id="ARBA00037900"/>
    </source>
</evidence>
<accession>A0A1F7VC71</accession>
<dbReference type="Proteomes" id="UP000176593">
    <property type="component" value="Unassembled WGS sequence"/>
</dbReference>
<evidence type="ECO:0000256" key="4">
    <source>
        <dbReference type="ARBA" id="ARBA00022801"/>
    </source>
</evidence>
<gene>
    <name evidence="9" type="ORF">A3I41_00080</name>
</gene>
<dbReference type="InterPro" id="IPR052347">
    <property type="entry name" value="Isochorismatase_Nicotinamidase"/>
</dbReference>
<dbReference type="EC" id="3.5.1.19" evidence="6"/>
<dbReference type="EMBL" id="MGEQ01000001">
    <property type="protein sequence ID" value="OGL88116.1"/>
    <property type="molecule type" value="Genomic_DNA"/>
</dbReference>
<dbReference type="Pfam" id="PF00857">
    <property type="entry name" value="Isochorismatase"/>
    <property type="match status" value="1"/>
</dbReference>
<evidence type="ECO:0000256" key="2">
    <source>
        <dbReference type="ARBA" id="ARBA00022642"/>
    </source>
</evidence>
<dbReference type="InterPro" id="IPR036380">
    <property type="entry name" value="Isochorismatase-like_sf"/>
</dbReference>